<keyword evidence="4" id="KW-1185">Reference proteome</keyword>
<protein>
    <recommendedName>
        <fullName evidence="2">Death domain-containing protein</fullName>
    </recommendedName>
</protein>
<evidence type="ECO:0000256" key="1">
    <source>
        <dbReference type="SAM" id="Coils"/>
    </source>
</evidence>
<dbReference type="InterPro" id="IPR000488">
    <property type="entry name" value="Death_dom"/>
</dbReference>
<dbReference type="Pfam" id="PF00531">
    <property type="entry name" value="Death"/>
    <property type="match status" value="1"/>
</dbReference>
<name>A0A2G8KZ81_STIJA</name>
<keyword evidence="1" id="KW-0175">Coiled coil</keyword>
<dbReference type="CDD" id="cd01670">
    <property type="entry name" value="Death"/>
    <property type="match status" value="1"/>
</dbReference>
<organism evidence="3 4">
    <name type="scientific">Stichopus japonicus</name>
    <name type="common">Sea cucumber</name>
    <dbReference type="NCBI Taxonomy" id="307972"/>
    <lineage>
        <taxon>Eukaryota</taxon>
        <taxon>Metazoa</taxon>
        <taxon>Echinodermata</taxon>
        <taxon>Eleutherozoa</taxon>
        <taxon>Echinozoa</taxon>
        <taxon>Holothuroidea</taxon>
        <taxon>Aspidochirotacea</taxon>
        <taxon>Aspidochirotida</taxon>
        <taxon>Stichopodidae</taxon>
        <taxon>Apostichopus</taxon>
    </lineage>
</organism>
<feature type="domain" description="Death" evidence="2">
    <location>
        <begin position="111"/>
        <end position="173"/>
    </location>
</feature>
<proteinExistence type="predicted"/>
<dbReference type="AlphaFoldDB" id="A0A2G8KZ81"/>
<feature type="coiled-coil region" evidence="1">
    <location>
        <begin position="123"/>
        <end position="185"/>
    </location>
</feature>
<comment type="caution">
    <text evidence="3">The sequence shown here is derived from an EMBL/GenBank/DDBJ whole genome shotgun (WGS) entry which is preliminary data.</text>
</comment>
<dbReference type="Gene3D" id="1.10.533.10">
    <property type="entry name" value="Death Domain, Fas"/>
    <property type="match status" value="1"/>
</dbReference>
<dbReference type="GO" id="GO:0007165">
    <property type="term" value="P:signal transduction"/>
    <property type="evidence" value="ECO:0007669"/>
    <property type="project" value="InterPro"/>
</dbReference>
<dbReference type="EMBL" id="MRZV01000292">
    <property type="protein sequence ID" value="PIK53326.1"/>
    <property type="molecule type" value="Genomic_DNA"/>
</dbReference>
<dbReference type="InterPro" id="IPR011029">
    <property type="entry name" value="DEATH-like_dom_sf"/>
</dbReference>
<dbReference type="Proteomes" id="UP000230750">
    <property type="component" value="Unassembled WGS sequence"/>
</dbReference>
<evidence type="ECO:0000259" key="2">
    <source>
        <dbReference type="Pfam" id="PF00531"/>
    </source>
</evidence>
<evidence type="ECO:0000313" key="3">
    <source>
        <dbReference type="EMBL" id="PIK53326.1"/>
    </source>
</evidence>
<evidence type="ECO:0000313" key="4">
    <source>
        <dbReference type="Proteomes" id="UP000230750"/>
    </source>
</evidence>
<accession>A0A2G8KZ81</accession>
<reference evidence="3 4" key="1">
    <citation type="journal article" date="2017" name="PLoS Biol.">
        <title>The sea cucumber genome provides insights into morphological evolution and visceral regeneration.</title>
        <authorList>
            <person name="Zhang X."/>
            <person name="Sun L."/>
            <person name="Yuan J."/>
            <person name="Sun Y."/>
            <person name="Gao Y."/>
            <person name="Zhang L."/>
            <person name="Li S."/>
            <person name="Dai H."/>
            <person name="Hamel J.F."/>
            <person name="Liu C."/>
            <person name="Yu Y."/>
            <person name="Liu S."/>
            <person name="Lin W."/>
            <person name="Guo K."/>
            <person name="Jin S."/>
            <person name="Xu P."/>
            <person name="Storey K.B."/>
            <person name="Huan P."/>
            <person name="Zhang T."/>
            <person name="Zhou Y."/>
            <person name="Zhang J."/>
            <person name="Lin C."/>
            <person name="Li X."/>
            <person name="Xing L."/>
            <person name="Huo D."/>
            <person name="Sun M."/>
            <person name="Wang L."/>
            <person name="Mercier A."/>
            <person name="Li F."/>
            <person name="Yang H."/>
            <person name="Xiang J."/>
        </authorList>
    </citation>
    <scope>NUCLEOTIDE SEQUENCE [LARGE SCALE GENOMIC DNA]</scope>
    <source>
        <strain evidence="3">Shaxun</strain>
        <tissue evidence="3">Muscle</tissue>
    </source>
</reference>
<gene>
    <name evidence="3" type="ORF">BSL78_09805</name>
</gene>
<sequence length="192" mass="21741">MMIHLSNDITKESALKIAKAYGLPASIEDGIYNDRSPGLGLMTALEQRLKVSHELDILNEFCQTLYDLDLNKLADRIKNTYPQLTARPPAPQVTTNTDVSDATLSELSGYIGAEWKQIALGGLKLKRYELDQIEEDNNRSKDKIYASFALWRKKNHGKASPKELLALLQKQEDLDQDAIEILEKEVNRGERR</sequence>
<dbReference type="SUPFAM" id="SSF47986">
    <property type="entry name" value="DEATH domain"/>
    <property type="match status" value="1"/>
</dbReference>
<dbReference type="OrthoDB" id="8947098at2759"/>